<name>U7QNP1_9CYAN</name>
<comment type="caution">
    <text evidence="1">The sequence shown here is derived from an EMBL/GenBank/DDBJ whole genome shotgun (WGS) entry which is preliminary data.</text>
</comment>
<reference evidence="1 2" key="1">
    <citation type="journal article" date="2013" name="Front. Microbiol.">
        <title>Comparative genomic analyses of the cyanobacterium, Lyngbya aestuarii BL J, a powerful hydrogen producer.</title>
        <authorList>
            <person name="Kothari A."/>
            <person name="Vaughn M."/>
            <person name="Garcia-Pichel F."/>
        </authorList>
    </citation>
    <scope>NUCLEOTIDE SEQUENCE [LARGE SCALE GENOMIC DNA]</scope>
    <source>
        <strain evidence="1 2">BL J</strain>
    </source>
</reference>
<evidence type="ECO:0000313" key="2">
    <source>
        <dbReference type="Proteomes" id="UP000017127"/>
    </source>
</evidence>
<keyword evidence="2" id="KW-1185">Reference proteome</keyword>
<dbReference type="AlphaFoldDB" id="U7QNP1"/>
<sequence>MINDLEGDPVKSKEYRYLFSKILKGIPNFKYVKLVGVNTDKDQPIFSPLIWDLNEAIELLF</sequence>
<protein>
    <submittedName>
        <fullName evidence="1">Uncharacterized protein</fullName>
    </submittedName>
</protein>
<organism evidence="1 2">
    <name type="scientific">Lyngbya aestuarii BL J</name>
    <dbReference type="NCBI Taxonomy" id="1348334"/>
    <lineage>
        <taxon>Bacteria</taxon>
        <taxon>Bacillati</taxon>
        <taxon>Cyanobacteriota</taxon>
        <taxon>Cyanophyceae</taxon>
        <taxon>Oscillatoriophycideae</taxon>
        <taxon>Oscillatoriales</taxon>
        <taxon>Microcoleaceae</taxon>
        <taxon>Lyngbya</taxon>
    </lineage>
</organism>
<gene>
    <name evidence="1" type="ORF">M595_1297</name>
</gene>
<dbReference type="EMBL" id="AUZM01000008">
    <property type="protein sequence ID" value="ERT08745.1"/>
    <property type="molecule type" value="Genomic_DNA"/>
</dbReference>
<dbReference type="Proteomes" id="UP000017127">
    <property type="component" value="Unassembled WGS sequence"/>
</dbReference>
<accession>U7QNP1</accession>
<evidence type="ECO:0000313" key="1">
    <source>
        <dbReference type="EMBL" id="ERT08745.1"/>
    </source>
</evidence>
<proteinExistence type="predicted"/>